<evidence type="ECO:0000259" key="9">
    <source>
        <dbReference type="PROSITE" id="PS51509"/>
    </source>
</evidence>
<comment type="caution">
    <text evidence="7">Lacks conserved residue(s) required for the propagation of feature annotation.</text>
</comment>
<dbReference type="Pfam" id="PF00217">
    <property type="entry name" value="ATP-gua_Ptrans"/>
    <property type="match status" value="1"/>
</dbReference>
<dbReference type="Gene3D" id="1.10.135.10">
    <property type="entry name" value="ATP:guanido phosphotransferase, N-terminal domain"/>
    <property type="match status" value="1"/>
</dbReference>
<feature type="domain" description="Phosphagen kinase N-terminal" evidence="9">
    <location>
        <begin position="917"/>
        <end position="1008"/>
    </location>
</feature>
<accession>A0A9J6CS03</accession>
<dbReference type="Gene3D" id="3.30.590.10">
    <property type="entry name" value="Glutamine synthetase/guanido kinase, catalytic domain"/>
    <property type="match status" value="1"/>
</dbReference>
<dbReference type="PANTHER" id="PTHR24172">
    <property type="entry name" value="ANK_REP_REGION DOMAIN-CONTAINING PROTEIN"/>
    <property type="match status" value="1"/>
</dbReference>
<dbReference type="SUPFAM" id="SSF48403">
    <property type="entry name" value="Ankyrin repeat"/>
    <property type="match status" value="1"/>
</dbReference>
<dbReference type="InterPro" id="IPR022414">
    <property type="entry name" value="ATP-guanido_PTrfase_cat"/>
</dbReference>
<feature type="repeat" description="ANK" evidence="5">
    <location>
        <begin position="137"/>
        <end position="159"/>
    </location>
</feature>
<feature type="compositionally biased region" description="Low complexity" evidence="8">
    <location>
        <begin position="389"/>
        <end position="398"/>
    </location>
</feature>
<dbReference type="InterPro" id="IPR036802">
    <property type="entry name" value="ATP-guanido_PTrfase_N_sf"/>
</dbReference>
<evidence type="ECO:0000256" key="7">
    <source>
        <dbReference type="PROSITE-ProRule" id="PRU00843"/>
    </source>
</evidence>
<keyword evidence="2 7" id="KW-0547">Nucleotide-binding</keyword>
<evidence type="ECO:0000256" key="5">
    <source>
        <dbReference type="PROSITE-ProRule" id="PRU00023"/>
    </source>
</evidence>
<dbReference type="GO" id="GO:0016301">
    <property type="term" value="F:kinase activity"/>
    <property type="evidence" value="ECO:0007669"/>
    <property type="project" value="UniProtKB-KW"/>
</dbReference>
<feature type="repeat" description="ANK" evidence="5">
    <location>
        <begin position="801"/>
        <end position="834"/>
    </location>
</feature>
<evidence type="ECO:0000256" key="4">
    <source>
        <dbReference type="ARBA" id="ARBA00022840"/>
    </source>
</evidence>
<feature type="compositionally biased region" description="Basic and acidic residues" evidence="8">
    <location>
        <begin position="648"/>
        <end position="657"/>
    </location>
</feature>
<keyword evidence="3 7" id="KW-0418">Kinase</keyword>
<dbReference type="PANTHER" id="PTHR24172:SF4">
    <property type="entry name" value="ANK_REP_REGION DOMAIN-CONTAINING PROTEIN"/>
    <property type="match status" value="1"/>
</dbReference>
<feature type="compositionally biased region" description="Acidic residues" evidence="8">
    <location>
        <begin position="528"/>
        <end position="541"/>
    </location>
</feature>
<keyword evidence="4 7" id="KW-0067">ATP-binding</keyword>
<evidence type="ECO:0000256" key="1">
    <source>
        <dbReference type="ARBA" id="ARBA00022679"/>
    </source>
</evidence>
<dbReference type="Gene3D" id="1.25.40.20">
    <property type="entry name" value="Ankyrin repeat-containing domain"/>
    <property type="match status" value="2"/>
</dbReference>
<dbReference type="InterPro" id="IPR014746">
    <property type="entry name" value="Gln_synth/guanido_kin_cat_dom"/>
</dbReference>
<feature type="compositionally biased region" description="Low complexity" evidence="8">
    <location>
        <begin position="551"/>
        <end position="564"/>
    </location>
</feature>
<feature type="compositionally biased region" description="Acidic residues" evidence="8">
    <location>
        <begin position="399"/>
        <end position="413"/>
    </location>
</feature>
<dbReference type="PROSITE" id="PS51510">
    <property type="entry name" value="PHOSPHAGEN_KINASE_C"/>
    <property type="match status" value="1"/>
</dbReference>
<dbReference type="OrthoDB" id="432281at2759"/>
<evidence type="ECO:0000313" key="12">
    <source>
        <dbReference type="Proteomes" id="UP001107558"/>
    </source>
</evidence>
<evidence type="ECO:0000259" key="10">
    <source>
        <dbReference type="PROSITE" id="PS51510"/>
    </source>
</evidence>
<protein>
    <recommendedName>
        <fullName evidence="13">Arginine kinase</fullName>
    </recommendedName>
</protein>
<feature type="domain" description="Phosphagen kinase C-terminal" evidence="10">
    <location>
        <begin position="1064"/>
        <end position="1313"/>
    </location>
</feature>
<feature type="region of interest" description="Disordered" evidence="8">
    <location>
        <begin position="311"/>
        <end position="681"/>
    </location>
</feature>
<keyword evidence="12" id="KW-1185">Reference proteome</keyword>
<name>A0A9J6CS03_POLVA</name>
<reference evidence="11" key="1">
    <citation type="submission" date="2021-03" db="EMBL/GenBank/DDBJ databases">
        <title>Chromosome level genome of the anhydrobiotic midge Polypedilum vanderplanki.</title>
        <authorList>
            <person name="Yoshida Y."/>
            <person name="Kikawada T."/>
            <person name="Gusev O."/>
        </authorList>
    </citation>
    <scope>NUCLEOTIDE SEQUENCE</scope>
    <source>
        <strain evidence="11">NIAS01</strain>
        <tissue evidence="11">Whole body or cell culture</tissue>
    </source>
</reference>
<dbReference type="Pfam" id="PF12796">
    <property type="entry name" value="Ank_2"/>
    <property type="match status" value="2"/>
</dbReference>
<feature type="compositionally biased region" description="Low complexity" evidence="8">
    <location>
        <begin position="586"/>
        <end position="598"/>
    </location>
</feature>
<evidence type="ECO:0000256" key="8">
    <source>
        <dbReference type="SAM" id="MobiDB-lite"/>
    </source>
</evidence>
<comment type="caution">
    <text evidence="11">The sequence shown here is derived from an EMBL/GenBank/DDBJ whole genome shotgun (WGS) entry which is preliminary data.</text>
</comment>
<feature type="compositionally biased region" description="Basic and acidic residues" evidence="8">
    <location>
        <begin position="603"/>
        <end position="620"/>
    </location>
</feature>
<feature type="compositionally biased region" description="Acidic residues" evidence="8">
    <location>
        <begin position="374"/>
        <end position="388"/>
    </location>
</feature>
<feature type="binding site" evidence="7">
    <location>
        <position position="1189"/>
    </location>
    <ligand>
        <name>ATP</name>
        <dbReference type="ChEBI" id="CHEBI:30616"/>
    </ligand>
</feature>
<dbReference type="SMART" id="SM00248">
    <property type="entry name" value="ANK"/>
    <property type="match status" value="4"/>
</dbReference>
<organism evidence="11 12">
    <name type="scientific">Polypedilum vanderplanki</name>
    <name type="common">Sleeping chironomid midge</name>
    <dbReference type="NCBI Taxonomy" id="319348"/>
    <lineage>
        <taxon>Eukaryota</taxon>
        <taxon>Metazoa</taxon>
        <taxon>Ecdysozoa</taxon>
        <taxon>Arthropoda</taxon>
        <taxon>Hexapoda</taxon>
        <taxon>Insecta</taxon>
        <taxon>Pterygota</taxon>
        <taxon>Neoptera</taxon>
        <taxon>Endopterygota</taxon>
        <taxon>Diptera</taxon>
        <taxon>Nematocera</taxon>
        <taxon>Chironomoidea</taxon>
        <taxon>Chironomidae</taxon>
        <taxon>Chironominae</taxon>
        <taxon>Polypedilum</taxon>
        <taxon>Polypedilum</taxon>
    </lineage>
</organism>
<evidence type="ECO:0000256" key="6">
    <source>
        <dbReference type="PROSITE-ProRule" id="PRU00842"/>
    </source>
</evidence>
<keyword evidence="5" id="KW-0040">ANK repeat</keyword>
<dbReference type="Proteomes" id="UP001107558">
    <property type="component" value="Chromosome 1"/>
</dbReference>
<feature type="compositionally biased region" description="Acidic residues" evidence="8">
    <location>
        <begin position="434"/>
        <end position="462"/>
    </location>
</feature>
<feature type="compositionally biased region" description="Polar residues" evidence="8">
    <location>
        <begin position="352"/>
        <end position="368"/>
    </location>
</feature>
<feature type="compositionally biased region" description="Polar residues" evidence="8">
    <location>
        <begin position="480"/>
        <end position="506"/>
    </location>
</feature>
<evidence type="ECO:0000256" key="3">
    <source>
        <dbReference type="ARBA" id="ARBA00022777"/>
    </source>
</evidence>
<evidence type="ECO:0000256" key="2">
    <source>
        <dbReference type="ARBA" id="ARBA00022741"/>
    </source>
</evidence>
<gene>
    <name evidence="11" type="ORF">PVAND_013859</name>
</gene>
<evidence type="ECO:0000313" key="11">
    <source>
        <dbReference type="EMBL" id="KAG5684639.1"/>
    </source>
</evidence>
<feature type="binding site" evidence="7">
    <location>
        <begin position="1067"/>
        <end position="1071"/>
    </location>
    <ligand>
        <name>ATP</name>
        <dbReference type="ChEBI" id="CHEBI:30616"/>
    </ligand>
</feature>
<dbReference type="Pfam" id="PF02807">
    <property type="entry name" value="ATP-gua_PtransN"/>
    <property type="match status" value="1"/>
</dbReference>
<dbReference type="EMBL" id="JADBJN010000001">
    <property type="protein sequence ID" value="KAG5684639.1"/>
    <property type="molecule type" value="Genomic_DNA"/>
</dbReference>
<dbReference type="InterPro" id="IPR002110">
    <property type="entry name" value="Ankyrin_rpt"/>
</dbReference>
<dbReference type="PROSITE" id="PS51509">
    <property type="entry name" value="PHOSPHAGEN_KINASE_N"/>
    <property type="match status" value="1"/>
</dbReference>
<comment type="similarity">
    <text evidence="6">Belongs to the ATP:guanido phosphotransferase family.</text>
</comment>
<dbReference type="GO" id="GO:0005524">
    <property type="term" value="F:ATP binding"/>
    <property type="evidence" value="ECO:0007669"/>
    <property type="project" value="UniProtKB-UniRule"/>
</dbReference>
<feature type="binding site" evidence="7">
    <location>
        <begin position="1243"/>
        <end position="1247"/>
    </location>
    <ligand>
        <name>ATP</name>
        <dbReference type="ChEBI" id="CHEBI:30616"/>
    </ligand>
</feature>
<dbReference type="PROSITE" id="PS50297">
    <property type="entry name" value="ANK_REP_REGION"/>
    <property type="match status" value="2"/>
</dbReference>
<dbReference type="SUPFAM" id="SSF55931">
    <property type="entry name" value="Glutamine synthetase/guanido kinase"/>
    <property type="match status" value="1"/>
</dbReference>
<sequence>MNRRKRNANGTHGLYYHSSVPKVYPNSDDFGKIQYEFSKNIASKTNALVIKPSNIRIWIHDKDIDKLMKVVLEGHGQKLRQEISSNTKVKRFLEYVPHFLGLIKSIHTAVIENNIELLRAKTSPPVPPQMLSCKDVNGLTPLHKAAGLGHTKILEYLLEVWPNAVQEVDNSGKSALHYASATKNNERAFNLLVQAGADEMAMDGRGKMPAYYKKSKNSEEIDRTLLTVIPDAPRIAEQGFPSNFTWDILPAKFYEAPLRVAHSELNLSNNINDGGMKPSVSSFEIISRSDDMYNNGEEETHEEEITKVEIKKVNRPKSFTKRDVNNNSAKRAPTPIPPPLPQEENDDDDVETVQTAEAETILPNTKIENGNDAIENEMDNDGEQDYPNETDNNVVNDSNDVDSENVLDQEQENVDASLADNEENDDYNNNNEKQEEEQEDDDENIENSNEEQIENPIEEQTENVENLLEKEEAQEDESMTIVNNNDDSAYETNGNDIVSRIQSSDTNNGEHEEEVEGNELEPNNVDQETGEMQEEETETELIIETKADILIIESNENSDDSNSNKIDEDEESALSENENNKEIEIIESVEIVIVNQEVTSAENPRETGDSTEVDNLKEDENMSEGEDGEDEEEENNDVGSPSPPFEGIIREDPEKQNESQGGEFEKQNGANNNNDENEPQQEDDIQKIINSGDMEQLAALVLDGNGKKLVGRISKQPDIQAFLENVPIYMSKIHKVHVAAREGSLRDLQAALDRRKFSTAKDDISVKGTSPLHVGIIFGHTAIIRYLGSRFPETLQAVDEDNRTALHYAATIKDNGHFYNLLVTLGANPKALDNFGKTAEFYLNHDESDKILSHKDLLRSFGAAEELADEMLNDQVPDDYHSARRRLDDPDVLTTLERCYRLIQDKRASVFDRPVSRNGSLTGSASSLRLSVTSYLAKFLKRPIFEKIKHRQTRLDHNLFDVIWPAMKKTSNERRIDEDLNAGVVAPDFDVYVVFQEFFVPLIKDLHGIGQKESLKEHPRMDFFPPYIIETDDDLYQSPIHNPIESSGGKVQDIHWNLDTYAKWVLGGVVECCRNLEDFELPLNLTIGKIEQSERIMTGKLLSKEFSAAINEEGLGQYYTMNEVLENPSEIRTVLATNGLLVPLLNHADSQQQPESQAINGPYYPYGRGVYISASRTLVAWINVQEHLRILACTPLNQVADIGMAYSKVGRAMMFLENCLNFRHSYYLGYLASRPSFLGTSLRLTVTLDVPQLSKDLDNLRQLCLIRGLHMKTRTNFDSILVSNTQCMSITEWKLLQEFCSAVTNILQLEKDLSMSNSMHIADMLLKIFRKKKNSLANINE</sequence>
<dbReference type="InterPro" id="IPR022413">
    <property type="entry name" value="ATP-guanido_PTrfase_N"/>
</dbReference>
<feature type="compositionally biased region" description="Acidic residues" evidence="8">
    <location>
        <begin position="621"/>
        <end position="636"/>
    </location>
</feature>
<proteinExistence type="inferred from homology"/>
<evidence type="ECO:0008006" key="13">
    <source>
        <dbReference type="Google" id="ProtNLM"/>
    </source>
</evidence>
<feature type="repeat" description="ANK" evidence="5">
    <location>
        <begin position="171"/>
        <end position="204"/>
    </location>
</feature>
<dbReference type="SUPFAM" id="SSF48034">
    <property type="entry name" value="Guanido kinase N-terminal domain"/>
    <property type="match status" value="1"/>
</dbReference>
<dbReference type="InterPro" id="IPR036770">
    <property type="entry name" value="Ankyrin_rpt-contain_sf"/>
</dbReference>
<dbReference type="PROSITE" id="PS50088">
    <property type="entry name" value="ANK_REPEAT"/>
    <property type="match status" value="3"/>
</dbReference>
<keyword evidence="1 7" id="KW-0808">Transferase</keyword>
<feature type="binding site" evidence="7">
    <location>
        <begin position="1267"/>
        <end position="1272"/>
    </location>
    <ligand>
        <name>ATP</name>
        <dbReference type="ChEBI" id="CHEBI:30616"/>
    </ligand>
</feature>